<evidence type="ECO:0000256" key="3">
    <source>
        <dbReference type="ARBA" id="ARBA00022833"/>
    </source>
</evidence>
<evidence type="ECO:0000256" key="4">
    <source>
        <dbReference type="PROSITE-ProRule" id="PRU00024"/>
    </source>
</evidence>
<evidence type="ECO:0000259" key="7">
    <source>
        <dbReference type="PROSITE" id="PS50119"/>
    </source>
</evidence>
<dbReference type="OrthoDB" id="654191at2759"/>
<name>A0A6I9NDY6_9TELE</name>
<feature type="domain" description="B box-type" evidence="7">
    <location>
        <begin position="83"/>
        <end position="124"/>
    </location>
</feature>
<dbReference type="InterPro" id="IPR001841">
    <property type="entry name" value="Znf_RING"/>
</dbReference>
<proteinExistence type="predicted"/>
<dbReference type="InterPro" id="IPR000315">
    <property type="entry name" value="Znf_B-box"/>
</dbReference>
<keyword evidence="3" id="KW-0862">Zinc</keyword>
<keyword evidence="8" id="KW-1185">Reference proteome</keyword>
<dbReference type="Pfam" id="PF00643">
    <property type="entry name" value="zf-B_box"/>
    <property type="match status" value="1"/>
</dbReference>
<evidence type="ECO:0000313" key="9">
    <source>
        <dbReference type="RefSeq" id="XP_010775934.1"/>
    </source>
</evidence>
<dbReference type="PANTHER" id="PTHR24103">
    <property type="entry name" value="E3 UBIQUITIN-PROTEIN LIGASE TRIM"/>
    <property type="match status" value="1"/>
</dbReference>
<dbReference type="PROSITE" id="PS50089">
    <property type="entry name" value="ZF_RING_2"/>
    <property type="match status" value="1"/>
</dbReference>
<evidence type="ECO:0000256" key="5">
    <source>
        <dbReference type="SAM" id="MobiDB-lite"/>
    </source>
</evidence>
<dbReference type="Proteomes" id="UP000504611">
    <property type="component" value="Unplaced"/>
</dbReference>
<dbReference type="Gene3D" id="3.30.160.60">
    <property type="entry name" value="Classic Zinc Finger"/>
    <property type="match status" value="1"/>
</dbReference>
<keyword evidence="2 4" id="KW-0863">Zinc-finger</keyword>
<feature type="domain" description="RING-type" evidence="6">
    <location>
        <begin position="11"/>
        <end position="51"/>
    </location>
</feature>
<dbReference type="SUPFAM" id="SSF57850">
    <property type="entry name" value="RING/U-box"/>
    <property type="match status" value="1"/>
</dbReference>
<dbReference type="InterPro" id="IPR013083">
    <property type="entry name" value="Znf_RING/FYVE/PHD"/>
</dbReference>
<gene>
    <name evidence="9" type="primary">LOC104951002</name>
</gene>
<dbReference type="KEGG" id="ncc:104951002"/>
<dbReference type="SMART" id="SM00336">
    <property type="entry name" value="BBOX"/>
    <property type="match status" value="1"/>
</dbReference>
<dbReference type="AlphaFoldDB" id="A0A6I9NDY6"/>
<dbReference type="GO" id="GO:0008270">
    <property type="term" value="F:zinc ion binding"/>
    <property type="evidence" value="ECO:0007669"/>
    <property type="project" value="UniProtKB-KW"/>
</dbReference>
<dbReference type="Gene3D" id="3.30.40.10">
    <property type="entry name" value="Zinc/RING finger domain, C3HC4 (zinc finger)"/>
    <property type="match status" value="1"/>
</dbReference>
<reference evidence="9" key="1">
    <citation type="submission" date="2025-08" db="UniProtKB">
        <authorList>
            <consortium name="RefSeq"/>
        </authorList>
    </citation>
    <scope>IDENTIFICATION</scope>
    <source>
        <tissue evidence="9">Muscle</tissue>
    </source>
</reference>
<feature type="region of interest" description="Disordered" evidence="5">
    <location>
        <begin position="192"/>
        <end position="214"/>
    </location>
</feature>
<evidence type="ECO:0000256" key="1">
    <source>
        <dbReference type="ARBA" id="ARBA00022723"/>
    </source>
</evidence>
<dbReference type="SMART" id="SM00184">
    <property type="entry name" value="RING"/>
    <property type="match status" value="1"/>
</dbReference>
<feature type="region of interest" description="Disordered" evidence="5">
    <location>
        <begin position="363"/>
        <end position="384"/>
    </location>
</feature>
<evidence type="ECO:0000313" key="8">
    <source>
        <dbReference type="Proteomes" id="UP000504611"/>
    </source>
</evidence>
<dbReference type="PROSITE" id="PS00518">
    <property type="entry name" value="ZF_RING_1"/>
    <property type="match status" value="1"/>
</dbReference>
<organism evidence="8 9">
    <name type="scientific">Notothenia coriiceps</name>
    <name type="common">black rockcod</name>
    <dbReference type="NCBI Taxonomy" id="8208"/>
    <lineage>
        <taxon>Eukaryota</taxon>
        <taxon>Metazoa</taxon>
        <taxon>Chordata</taxon>
        <taxon>Craniata</taxon>
        <taxon>Vertebrata</taxon>
        <taxon>Euteleostomi</taxon>
        <taxon>Actinopterygii</taxon>
        <taxon>Neopterygii</taxon>
        <taxon>Teleostei</taxon>
        <taxon>Neoteleostei</taxon>
        <taxon>Acanthomorphata</taxon>
        <taxon>Eupercaria</taxon>
        <taxon>Perciformes</taxon>
        <taxon>Notothenioidei</taxon>
        <taxon>Nototheniidae</taxon>
        <taxon>Notothenia</taxon>
    </lineage>
</organism>
<dbReference type="RefSeq" id="XP_010775934.1">
    <property type="nucleotide sequence ID" value="XM_010777632.1"/>
</dbReference>
<protein>
    <submittedName>
        <fullName evidence="9">Tripartite motif-containing protein 10-like</fullName>
    </submittedName>
</protein>
<dbReference type="PROSITE" id="PS50119">
    <property type="entry name" value="ZF_BBOX"/>
    <property type="match status" value="1"/>
</dbReference>
<dbReference type="InterPro" id="IPR017907">
    <property type="entry name" value="Znf_RING_CS"/>
</dbReference>
<dbReference type="InterPro" id="IPR027370">
    <property type="entry name" value="Znf-RING_euk"/>
</dbReference>
<accession>A0A6I9NDY6</accession>
<keyword evidence="1" id="KW-0479">Metal-binding</keyword>
<evidence type="ECO:0000256" key="2">
    <source>
        <dbReference type="ARBA" id="ARBA00022771"/>
    </source>
</evidence>
<evidence type="ECO:0000259" key="6">
    <source>
        <dbReference type="PROSITE" id="PS50089"/>
    </source>
</evidence>
<sequence length="416" mass="46437">MASISEEDLSCPVCHDVFNDPVVLTCSHSFCKACLKNWWKGKGTHECPVCKRRSSRSDPPHNLVLKNLCESFLVKRDQNVSAGSEIFCRLHFEKLKLFCLDHQQPVCVVCRDSRTHSNHRFRPMDEAAQDLREELQKSLQPFQEKLKLFEEVKVKFDQTAGHMKVQAQHTETQIKEQFKKLHQFLEEEEEARMAALREEEEQEGDCEQRDSSSFTHSGCFSIASKAAPEPLFQRRGRAPVVDALSGYPSHGDGLPTRHFRSPQSLPGWRLAVFDRNRCTLAVERPPLLSLNTPSYLAMVHLDQPEVDLVVDHHSTQLTAPFGDLSGTIRGLHIKPPLDVLADLPPGSSPPEAWRTTVATSPFGRLTSSSEVPKQSGPPEDSVQRSMAVRLPVVGVGTGSVSAAHTPLQGASFGTFF</sequence>
<dbReference type="Pfam" id="PF13445">
    <property type="entry name" value="zf-RING_UBOX"/>
    <property type="match status" value="1"/>
</dbReference>
<dbReference type="InterPro" id="IPR050143">
    <property type="entry name" value="TRIM/RBCC"/>
</dbReference>
<dbReference type="SUPFAM" id="SSF57845">
    <property type="entry name" value="B-box zinc-binding domain"/>
    <property type="match status" value="1"/>
</dbReference>
<dbReference type="GeneID" id="104951002"/>